<feature type="transmembrane region" description="Helical" evidence="9">
    <location>
        <begin position="261"/>
        <end position="280"/>
    </location>
</feature>
<evidence type="ECO:0000256" key="4">
    <source>
        <dbReference type="ARBA" id="ARBA00022692"/>
    </source>
</evidence>
<feature type="transmembrane region" description="Helical" evidence="9">
    <location>
        <begin position="748"/>
        <end position="768"/>
    </location>
</feature>
<feature type="domain" description="Sodium/calcium exchanger membrane region" evidence="10">
    <location>
        <begin position="157"/>
        <end position="312"/>
    </location>
</feature>
<protein>
    <recommendedName>
        <fullName evidence="10">Sodium/calcium exchanger membrane region domain-containing protein</fullName>
    </recommendedName>
</protein>
<evidence type="ECO:0000256" key="9">
    <source>
        <dbReference type="SAM" id="Phobius"/>
    </source>
</evidence>
<keyword evidence="4 9" id="KW-0812">Transmembrane</keyword>
<evidence type="ECO:0000256" key="8">
    <source>
        <dbReference type="SAM" id="MobiDB-lite"/>
    </source>
</evidence>
<feature type="compositionally biased region" description="Basic residues" evidence="8">
    <location>
        <begin position="366"/>
        <end position="379"/>
    </location>
</feature>
<evidence type="ECO:0000256" key="5">
    <source>
        <dbReference type="ARBA" id="ARBA00022989"/>
    </source>
</evidence>
<feature type="compositionally biased region" description="Low complexity" evidence="8">
    <location>
        <begin position="53"/>
        <end position="96"/>
    </location>
</feature>
<dbReference type="GO" id="GO:0012505">
    <property type="term" value="C:endomembrane system"/>
    <property type="evidence" value="ECO:0007669"/>
    <property type="project" value="UniProtKB-SubCell"/>
</dbReference>
<feature type="transmembrane region" description="Helical" evidence="9">
    <location>
        <begin position="720"/>
        <end position="741"/>
    </location>
</feature>
<dbReference type="EMBL" id="ML977153">
    <property type="protein sequence ID" value="KAF1987190.1"/>
    <property type="molecule type" value="Genomic_DNA"/>
</dbReference>
<evidence type="ECO:0000256" key="3">
    <source>
        <dbReference type="ARBA" id="ARBA00022448"/>
    </source>
</evidence>
<evidence type="ECO:0000256" key="6">
    <source>
        <dbReference type="ARBA" id="ARBA00023065"/>
    </source>
</evidence>
<dbReference type="Gene3D" id="1.20.1420.30">
    <property type="entry name" value="NCX, central ion-binding region"/>
    <property type="match status" value="2"/>
</dbReference>
<dbReference type="GO" id="GO:0015369">
    <property type="term" value="F:calcium:proton antiporter activity"/>
    <property type="evidence" value="ECO:0007669"/>
    <property type="project" value="TreeGrafter"/>
</dbReference>
<feature type="compositionally biased region" description="Low complexity" evidence="8">
    <location>
        <begin position="342"/>
        <end position="363"/>
    </location>
</feature>
<keyword evidence="6" id="KW-0406">Ion transport</keyword>
<keyword evidence="5 9" id="KW-1133">Transmembrane helix</keyword>
<feature type="transmembrane region" description="Helical" evidence="9">
    <location>
        <begin position="687"/>
        <end position="714"/>
    </location>
</feature>
<feature type="compositionally biased region" description="Basic residues" evidence="8">
    <location>
        <begin position="473"/>
        <end position="490"/>
    </location>
</feature>
<evidence type="ECO:0000256" key="1">
    <source>
        <dbReference type="ARBA" id="ARBA00004127"/>
    </source>
</evidence>
<comment type="subcellular location">
    <subcellularLocation>
        <location evidence="1">Endomembrane system</location>
        <topology evidence="1">Multi-pass membrane protein</topology>
    </subcellularLocation>
</comment>
<feature type="compositionally biased region" description="Basic and acidic residues" evidence="8">
    <location>
        <begin position="583"/>
        <end position="592"/>
    </location>
</feature>
<dbReference type="InterPro" id="IPR004837">
    <property type="entry name" value="NaCa_Exmemb"/>
</dbReference>
<evidence type="ECO:0000256" key="2">
    <source>
        <dbReference type="ARBA" id="ARBA00008170"/>
    </source>
</evidence>
<dbReference type="GO" id="GO:0006874">
    <property type="term" value="P:intracellular calcium ion homeostasis"/>
    <property type="evidence" value="ECO:0007669"/>
    <property type="project" value="TreeGrafter"/>
</dbReference>
<feature type="transmembrane region" description="Helical" evidence="9">
    <location>
        <begin position="622"/>
        <end position="642"/>
    </location>
</feature>
<feature type="transmembrane region" description="Helical" evidence="9">
    <location>
        <begin position="127"/>
        <end position="148"/>
    </location>
</feature>
<name>A0A6G1H2E8_9PEZI</name>
<feature type="domain" description="Sodium/calcium exchanger membrane region" evidence="10">
    <location>
        <begin position="623"/>
        <end position="765"/>
    </location>
</feature>
<dbReference type="Pfam" id="PF01699">
    <property type="entry name" value="Na_Ca_ex"/>
    <property type="match status" value="2"/>
</dbReference>
<dbReference type="InterPro" id="IPR004713">
    <property type="entry name" value="CaH_exchang"/>
</dbReference>
<feature type="transmembrane region" description="Helical" evidence="9">
    <location>
        <begin position="654"/>
        <end position="675"/>
    </location>
</feature>
<evidence type="ECO:0000313" key="12">
    <source>
        <dbReference type="Proteomes" id="UP000800041"/>
    </source>
</evidence>
<dbReference type="PANTHER" id="PTHR31503">
    <property type="entry name" value="VACUOLAR CALCIUM ION TRANSPORTER"/>
    <property type="match status" value="1"/>
</dbReference>
<evidence type="ECO:0000259" key="10">
    <source>
        <dbReference type="Pfam" id="PF01699"/>
    </source>
</evidence>
<feature type="compositionally biased region" description="Basic and acidic residues" evidence="8">
    <location>
        <begin position="25"/>
        <end position="38"/>
    </location>
</feature>
<dbReference type="FunFam" id="1.20.1420.30:FF:000016">
    <property type="entry name" value="Membrane bound cation transporter"/>
    <property type="match status" value="1"/>
</dbReference>
<feature type="transmembrane region" description="Helical" evidence="9">
    <location>
        <begin position="154"/>
        <end position="177"/>
    </location>
</feature>
<keyword evidence="3" id="KW-0813">Transport</keyword>
<evidence type="ECO:0000313" key="11">
    <source>
        <dbReference type="EMBL" id="KAF1987190.1"/>
    </source>
</evidence>
<reference evidence="11" key="1">
    <citation type="journal article" date="2020" name="Stud. Mycol.">
        <title>101 Dothideomycetes genomes: a test case for predicting lifestyles and emergence of pathogens.</title>
        <authorList>
            <person name="Haridas S."/>
            <person name="Albert R."/>
            <person name="Binder M."/>
            <person name="Bloem J."/>
            <person name="Labutti K."/>
            <person name="Salamov A."/>
            <person name="Andreopoulos B."/>
            <person name="Baker S."/>
            <person name="Barry K."/>
            <person name="Bills G."/>
            <person name="Bluhm B."/>
            <person name="Cannon C."/>
            <person name="Castanera R."/>
            <person name="Culley D."/>
            <person name="Daum C."/>
            <person name="Ezra D."/>
            <person name="Gonzalez J."/>
            <person name="Henrissat B."/>
            <person name="Kuo A."/>
            <person name="Liang C."/>
            <person name="Lipzen A."/>
            <person name="Lutzoni F."/>
            <person name="Magnuson J."/>
            <person name="Mondo S."/>
            <person name="Nolan M."/>
            <person name="Ohm R."/>
            <person name="Pangilinan J."/>
            <person name="Park H.-J."/>
            <person name="Ramirez L."/>
            <person name="Alfaro M."/>
            <person name="Sun H."/>
            <person name="Tritt A."/>
            <person name="Yoshinaga Y."/>
            <person name="Zwiers L.-H."/>
            <person name="Turgeon B."/>
            <person name="Goodwin S."/>
            <person name="Spatafora J."/>
            <person name="Crous P."/>
            <person name="Grigoriev I."/>
        </authorList>
    </citation>
    <scope>NUCLEOTIDE SEQUENCE</scope>
    <source>
        <strain evidence="11">CBS 113979</strain>
    </source>
</reference>
<feature type="region of interest" description="Disordered" evidence="8">
    <location>
        <begin position="339"/>
        <end position="417"/>
    </location>
</feature>
<gene>
    <name evidence="11" type="ORF">K402DRAFT_53275</name>
</gene>
<keyword evidence="12" id="KW-1185">Reference proteome</keyword>
<comment type="similarity">
    <text evidence="2">Belongs to the Ca(2+):cation antiporter (CaCA) (TC 2.A.19) family.</text>
</comment>
<dbReference type="PANTHER" id="PTHR31503:SF18">
    <property type="entry name" value="CA(2+)_H(+) EXCHANGER, PUTATIVE (EUROFUNG)-RELATED"/>
    <property type="match status" value="1"/>
</dbReference>
<dbReference type="InterPro" id="IPR044880">
    <property type="entry name" value="NCX_ion-bd_dom_sf"/>
</dbReference>
<accession>A0A6G1H2E8</accession>
<feature type="region of interest" description="Disordered" evidence="8">
    <location>
        <begin position="1"/>
        <end position="113"/>
    </location>
</feature>
<dbReference type="GO" id="GO:0000329">
    <property type="term" value="C:fungal-type vacuole membrane"/>
    <property type="evidence" value="ECO:0007669"/>
    <property type="project" value="TreeGrafter"/>
</dbReference>
<sequence>MGKTSDFWKFSDRLPWVKANAPGRDPQRTELPLSEKRPTPKLQAHNRNGDGNGTTTTPLSAAHGAQSQSHHSGSTSSTAADNTSPASSPSAPPQSTHEATREKSPPVKQNGEPPHKPNIFIRFWQHVWTALTHSWLNVLLIFVPVGIASEAAHMSPTIIFAMNAIAVVPLAGLLTHATETVSRKLGDSWGALLNVSFGNAVELIIFIIALVKNEVRIVQASILGSILANLLLILGMAFLLGGLRFREQIYNNTATQMHACMLSLSVMSLLLPTAFHASFADTELADRRTLKISRGTSVVLLLVYVLFLLFQLKSHKHLYASTPQHIIDEESYPGVLHHAFESSSDSSSTSDGDSSDTDSSSGSHTTARKRIKRAFRMRSKSTASSVMTGAVSSPSLDGNNHHFGSQDGHHGPHPANEANHYIRRKASNANDLGAIASGDEADVDLRHERRQTKVRDFGGSDNASINSPESGRGRKRAKKRSKKRHHRRHANEKQPGFDEKEALRLDSHSSSDQAAPLHGEVQTIAPQNQLPLGSGVPSSRLPSALRQFSAAKPSLLSNNVFTNPATLEGQPSTMRPGLQRSRSLPEMKDREQQIVSTVPPFPRRVAVAVDDEEEGNHMSPKAAVVMLLISTALVAVCAEFLVDAIPEMTENSNVSQAFIGLIILPIVGNAAEHVSAVTVAYKNKMDLALNIAVGSSIQIALFVTPLVVLLGWFMDKDMTLFFNIFETISLFVTAFVINFLILDGRSNYLEGALLIAAYVIIAVCAFYYPDTAAQSELGGSESEGVARLLRLFV</sequence>
<feature type="compositionally biased region" description="Polar residues" evidence="8">
    <location>
        <begin position="562"/>
        <end position="573"/>
    </location>
</feature>
<dbReference type="AlphaFoldDB" id="A0A6G1H2E8"/>
<feature type="transmembrane region" description="Helical" evidence="9">
    <location>
        <begin position="292"/>
        <end position="310"/>
    </location>
</feature>
<feature type="region of interest" description="Disordered" evidence="8">
    <location>
        <begin position="562"/>
        <end position="592"/>
    </location>
</feature>
<keyword evidence="7 9" id="KW-0472">Membrane</keyword>
<feature type="compositionally biased region" description="Polar residues" evidence="8">
    <location>
        <begin position="380"/>
        <end position="398"/>
    </location>
</feature>
<feature type="transmembrane region" description="Helical" evidence="9">
    <location>
        <begin position="217"/>
        <end position="240"/>
    </location>
</feature>
<dbReference type="FunFam" id="1.20.1420.30:FF:000011">
    <property type="entry name" value="Vacuolar calcium ion transporter"/>
    <property type="match status" value="1"/>
</dbReference>
<evidence type="ECO:0000256" key="7">
    <source>
        <dbReference type="ARBA" id="ARBA00023136"/>
    </source>
</evidence>
<organism evidence="11 12">
    <name type="scientific">Aulographum hederae CBS 113979</name>
    <dbReference type="NCBI Taxonomy" id="1176131"/>
    <lineage>
        <taxon>Eukaryota</taxon>
        <taxon>Fungi</taxon>
        <taxon>Dikarya</taxon>
        <taxon>Ascomycota</taxon>
        <taxon>Pezizomycotina</taxon>
        <taxon>Dothideomycetes</taxon>
        <taxon>Pleosporomycetidae</taxon>
        <taxon>Aulographales</taxon>
        <taxon>Aulographaceae</taxon>
    </lineage>
</organism>
<feature type="compositionally biased region" description="Basic and acidic residues" evidence="8">
    <location>
        <begin position="491"/>
        <end position="509"/>
    </location>
</feature>
<dbReference type="OrthoDB" id="1699231at2759"/>
<feature type="region of interest" description="Disordered" evidence="8">
    <location>
        <begin position="451"/>
        <end position="515"/>
    </location>
</feature>
<dbReference type="Proteomes" id="UP000800041">
    <property type="component" value="Unassembled WGS sequence"/>
</dbReference>
<feature type="transmembrane region" description="Helical" evidence="9">
    <location>
        <begin position="189"/>
        <end position="211"/>
    </location>
</feature>
<proteinExistence type="inferred from homology"/>